<dbReference type="Gene3D" id="3.30.70.60">
    <property type="match status" value="1"/>
</dbReference>
<protein>
    <recommendedName>
        <fullName evidence="5 6">Small ribosomal subunit protein bS6</fullName>
    </recommendedName>
</protein>
<dbReference type="InterPro" id="IPR000529">
    <property type="entry name" value="Ribosomal_bS6"/>
</dbReference>
<keyword evidence="2 6" id="KW-0689">Ribosomal protein</keyword>
<evidence type="ECO:0000256" key="6">
    <source>
        <dbReference type="HAMAP-Rule" id="MF_00360"/>
    </source>
</evidence>
<dbReference type="InterPro" id="IPR014717">
    <property type="entry name" value="Transl_elong_EF1B/ribsomal_bS6"/>
</dbReference>
<evidence type="ECO:0000256" key="1">
    <source>
        <dbReference type="ARBA" id="ARBA00009512"/>
    </source>
</evidence>
<dbReference type="Proteomes" id="UP001319827">
    <property type="component" value="Chromosome"/>
</dbReference>
<keyword evidence="6" id="KW-0694">RNA-binding</keyword>
<name>A0ABM8HV94_9BACT</name>
<feature type="compositionally biased region" description="Acidic residues" evidence="7">
    <location>
        <begin position="110"/>
        <end position="124"/>
    </location>
</feature>
<accession>A0ABM8HV94</accession>
<keyword evidence="9" id="KW-1185">Reference proteome</keyword>
<dbReference type="RefSeq" id="WP_221249312.1">
    <property type="nucleotide sequence ID" value="NZ_AP024355.1"/>
</dbReference>
<comment type="similarity">
    <text evidence="1 6">Belongs to the bacterial ribosomal protein bS6 family.</text>
</comment>
<dbReference type="Pfam" id="PF01250">
    <property type="entry name" value="Ribosomal_S6"/>
    <property type="match status" value="1"/>
</dbReference>
<proteinExistence type="inferred from homology"/>
<evidence type="ECO:0000256" key="7">
    <source>
        <dbReference type="SAM" id="MobiDB-lite"/>
    </source>
</evidence>
<comment type="function">
    <text evidence="4 6">Binds together with bS18 to 16S ribosomal RNA.</text>
</comment>
<reference evidence="8 9" key="2">
    <citation type="journal article" date="2021" name="Int. J. Syst. Evol. Microbiol.">
        <title>Isolation and Polyphasic Characterization of Desulfuromonas versatilis sp. Nov., an Electrogenic Bacteria Capable of Versatile Metabolism Isolated from a Graphene Oxide-Reducing Enrichment Culture.</title>
        <authorList>
            <person name="Xie L."/>
            <person name="Yoshida N."/>
            <person name="Ishii S."/>
            <person name="Meng L."/>
        </authorList>
    </citation>
    <scope>NUCLEOTIDE SEQUENCE [LARGE SCALE GENOMIC DNA]</scope>
    <source>
        <strain evidence="8 9">NIT-T3</strain>
    </source>
</reference>
<dbReference type="EMBL" id="AP024355">
    <property type="protein sequence ID" value="BCR05918.1"/>
    <property type="molecule type" value="Genomic_DNA"/>
</dbReference>
<evidence type="ECO:0000256" key="4">
    <source>
        <dbReference type="ARBA" id="ARBA00035104"/>
    </source>
</evidence>
<dbReference type="NCBIfam" id="TIGR00166">
    <property type="entry name" value="S6"/>
    <property type="match status" value="1"/>
</dbReference>
<keyword evidence="6" id="KW-0699">rRNA-binding</keyword>
<dbReference type="SUPFAM" id="SSF54995">
    <property type="entry name" value="Ribosomal protein S6"/>
    <property type="match status" value="1"/>
</dbReference>
<dbReference type="InterPro" id="IPR035980">
    <property type="entry name" value="Ribosomal_bS6_sf"/>
</dbReference>
<evidence type="ECO:0000313" key="9">
    <source>
        <dbReference type="Proteomes" id="UP001319827"/>
    </source>
</evidence>
<sequence length="124" mass="13973">MRTYETIFIVHPEVVGDEYAGVVEKFKGVLTEQQANILKIDEWGARKLAYPVKKQGRGSFVLVVYEATSEVIAEFERRMRIDDKVIKFQTVLREEGAALEEASAAGSEGAEVEEEETEEAEETE</sequence>
<reference evidence="8 9" key="1">
    <citation type="journal article" date="2016" name="C (Basel)">
        <title>Selective Growth of and Electricity Production by Marine Exoelectrogenic Bacteria in Self-Aggregated Hydrogel of Microbially Reduced Graphene Oxide.</title>
        <authorList>
            <person name="Yoshida N."/>
            <person name="Goto Y."/>
            <person name="Miyata Y."/>
        </authorList>
    </citation>
    <scope>NUCLEOTIDE SEQUENCE [LARGE SCALE GENOMIC DNA]</scope>
    <source>
        <strain evidence="8 9">NIT-T3</strain>
    </source>
</reference>
<dbReference type="PANTHER" id="PTHR21011">
    <property type="entry name" value="MITOCHONDRIAL 28S RIBOSOMAL PROTEIN S6"/>
    <property type="match status" value="1"/>
</dbReference>
<dbReference type="CDD" id="cd00473">
    <property type="entry name" value="bS6"/>
    <property type="match status" value="1"/>
</dbReference>
<gene>
    <name evidence="6" type="primary">rpsF</name>
    <name evidence="8" type="ORF">DESUT3_29870</name>
</gene>
<evidence type="ECO:0000313" key="8">
    <source>
        <dbReference type="EMBL" id="BCR05918.1"/>
    </source>
</evidence>
<evidence type="ECO:0000256" key="5">
    <source>
        <dbReference type="ARBA" id="ARBA00035294"/>
    </source>
</evidence>
<feature type="compositionally biased region" description="Low complexity" evidence="7">
    <location>
        <begin position="99"/>
        <end position="109"/>
    </location>
</feature>
<feature type="region of interest" description="Disordered" evidence="7">
    <location>
        <begin position="99"/>
        <end position="124"/>
    </location>
</feature>
<organism evidence="8 9">
    <name type="scientific">Desulfuromonas versatilis</name>
    <dbReference type="NCBI Taxonomy" id="2802975"/>
    <lineage>
        <taxon>Bacteria</taxon>
        <taxon>Pseudomonadati</taxon>
        <taxon>Thermodesulfobacteriota</taxon>
        <taxon>Desulfuromonadia</taxon>
        <taxon>Desulfuromonadales</taxon>
        <taxon>Desulfuromonadaceae</taxon>
        <taxon>Desulfuromonas</taxon>
    </lineage>
</organism>
<dbReference type="PANTHER" id="PTHR21011:SF1">
    <property type="entry name" value="SMALL RIBOSOMAL SUBUNIT PROTEIN BS6M"/>
    <property type="match status" value="1"/>
</dbReference>
<keyword evidence="3 6" id="KW-0687">Ribonucleoprotein</keyword>
<dbReference type="InterPro" id="IPR020814">
    <property type="entry name" value="Ribosomal_S6_plastid/chlpt"/>
</dbReference>
<evidence type="ECO:0000256" key="2">
    <source>
        <dbReference type="ARBA" id="ARBA00022980"/>
    </source>
</evidence>
<evidence type="ECO:0000256" key="3">
    <source>
        <dbReference type="ARBA" id="ARBA00023274"/>
    </source>
</evidence>
<dbReference type="HAMAP" id="MF_00360">
    <property type="entry name" value="Ribosomal_bS6"/>
    <property type="match status" value="1"/>
</dbReference>